<evidence type="ECO:0000256" key="5">
    <source>
        <dbReference type="ARBA" id="ARBA00022989"/>
    </source>
</evidence>
<comment type="subcellular location">
    <subcellularLocation>
        <location evidence="1">Cell membrane</location>
        <topology evidence="1">Multi-pass membrane protein</topology>
    </subcellularLocation>
</comment>
<feature type="transmembrane region" description="Helical" evidence="7">
    <location>
        <begin position="64"/>
        <end position="89"/>
    </location>
</feature>
<evidence type="ECO:0000313" key="8">
    <source>
        <dbReference type="EMBL" id="GIH32736.1"/>
    </source>
</evidence>
<evidence type="ECO:0000256" key="3">
    <source>
        <dbReference type="ARBA" id="ARBA00022475"/>
    </source>
</evidence>
<evidence type="ECO:0000256" key="2">
    <source>
        <dbReference type="ARBA" id="ARBA00006679"/>
    </source>
</evidence>
<proteinExistence type="inferred from homology"/>
<comment type="caution">
    <text evidence="8">The sequence shown here is derived from an EMBL/GenBank/DDBJ whole genome shotgun (WGS) entry which is preliminary data.</text>
</comment>
<evidence type="ECO:0008006" key="10">
    <source>
        <dbReference type="Google" id="ProtNLM"/>
    </source>
</evidence>
<feature type="transmembrane region" description="Helical" evidence="7">
    <location>
        <begin position="122"/>
        <end position="147"/>
    </location>
</feature>
<keyword evidence="4 7" id="KW-0812">Transmembrane</keyword>
<reference evidence="8 9" key="1">
    <citation type="submission" date="2021-01" db="EMBL/GenBank/DDBJ databases">
        <title>Whole genome shotgun sequence of Microbispora amethystogenes NBRC 101907.</title>
        <authorList>
            <person name="Komaki H."/>
            <person name="Tamura T."/>
        </authorList>
    </citation>
    <scope>NUCLEOTIDE SEQUENCE [LARGE SCALE GENOMIC DNA]</scope>
    <source>
        <strain evidence="8 9">NBRC 101907</strain>
    </source>
</reference>
<accession>A0ABQ4FD61</accession>
<keyword evidence="3" id="KW-1003">Cell membrane</keyword>
<dbReference type="InterPro" id="IPR032808">
    <property type="entry name" value="DoxX"/>
</dbReference>
<protein>
    <recommendedName>
        <fullName evidence="10">DoxX family protein</fullName>
    </recommendedName>
</protein>
<evidence type="ECO:0000313" key="9">
    <source>
        <dbReference type="Proteomes" id="UP000651728"/>
    </source>
</evidence>
<gene>
    <name evidence="8" type="ORF">Mam01_29000</name>
</gene>
<evidence type="ECO:0000256" key="7">
    <source>
        <dbReference type="SAM" id="Phobius"/>
    </source>
</evidence>
<evidence type="ECO:0000256" key="6">
    <source>
        <dbReference type="ARBA" id="ARBA00023136"/>
    </source>
</evidence>
<dbReference type="Proteomes" id="UP000651728">
    <property type="component" value="Unassembled WGS sequence"/>
</dbReference>
<dbReference type="EMBL" id="BOOB01000018">
    <property type="protein sequence ID" value="GIH32736.1"/>
    <property type="molecule type" value="Genomic_DNA"/>
</dbReference>
<dbReference type="PANTHER" id="PTHR33452:SF1">
    <property type="entry name" value="INNER MEMBRANE PROTEIN YPHA-RELATED"/>
    <property type="match status" value="1"/>
</dbReference>
<evidence type="ECO:0000256" key="4">
    <source>
        <dbReference type="ARBA" id="ARBA00022692"/>
    </source>
</evidence>
<comment type="similarity">
    <text evidence="2">Belongs to the DoxX family.</text>
</comment>
<feature type="transmembrane region" description="Helical" evidence="7">
    <location>
        <begin position="96"/>
        <end position="116"/>
    </location>
</feature>
<dbReference type="PANTHER" id="PTHR33452">
    <property type="entry name" value="OXIDOREDUCTASE CATD-RELATED"/>
    <property type="match status" value="1"/>
</dbReference>
<feature type="transmembrane region" description="Helical" evidence="7">
    <location>
        <begin position="25"/>
        <end position="44"/>
    </location>
</feature>
<evidence type="ECO:0000256" key="1">
    <source>
        <dbReference type="ARBA" id="ARBA00004651"/>
    </source>
</evidence>
<keyword evidence="5 7" id="KW-1133">Transmembrane helix</keyword>
<keyword evidence="6 7" id="KW-0472">Membrane</keyword>
<organism evidence="8 9">
    <name type="scientific">Microbispora amethystogenes</name>
    <dbReference type="NCBI Taxonomy" id="1427754"/>
    <lineage>
        <taxon>Bacteria</taxon>
        <taxon>Bacillati</taxon>
        <taxon>Actinomycetota</taxon>
        <taxon>Actinomycetes</taxon>
        <taxon>Streptosporangiales</taxon>
        <taxon>Streptosporangiaceae</taxon>
        <taxon>Microbispora</taxon>
    </lineage>
</organism>
<sequence>MWALATGPLRAFNERDTFVMEKVQPVALLITRVIVGIIFIVHGWEKFTSIDATTAFFKSAQVPLPGVSTLAAAALELVGGVALVLGLLLPVFGTLLVLDMLLAIFFVHASKGFWVSQGGYEFVLALAAATVAIAYSGGGALAVDSLWRRGREAQR</sequence>
<dbReference type="InterPro" id="IPR051907">
    <property type="entry name" value="DoxX-like_oxidoreductase"/>
</dbReference>
<name>A0ABQ4FD61_9ACTN</name>
<dbReference type="Pfam" id="PF07681">
    <property type="entry name" value="DoxX"/>
    <property type="match status" value="1"/>
</dbReference>
<keyword evidence="9" id="KW-1185">Reference proteome</keyword>